<name>A0A1F2WGE6_9ACTN</name>
<gene>
    <name evidence="3" type="ORF">A2Y75_04215</name>
</gene>
<dbReference type="Proteomes" id="UP000177876">
    <property type="component" value="Unassembled WGS sequence"/>
</dbReference>
<dbReference type="PANTHER" id="PTHR43540">
    <property type="entry name" value="PEROXYUREIDOACRYLATE/UREIDOACRYLATE AMIDOHYDROLASE-RELATED"/>
    <property type="match status" value="1"/>
</dbReference>
<dbReference type="PANTHER" id="PTHR43540:SF6">
    <property type="entry name" value="ISOCHORISMATASE-LIKE DOMAIN-CONTAINING PROTEIN"/>
    <property type="match status" value="1"/>
</dbReference>
<dbReference type="Pfam" id="PF00857">
    <property type="entry name" value="Isochorismatase"/>
    <property type="match status" value="1"/>
</dbReference>
<dbReference type="EMBL" id="MELK01000050">
    <property type="protein sequence ID" value="OFW55935.1"/>
    <property type="molecule type" value="Genomic_DNA"/>
</dbReference>
<dbReference type="InterPro" id="IPR036380">
    <property type="entry name" value="Isochorismatase-like_sf"/>
</dbReference>
<sequence>MEFQFDSRSAFVVIDMLNDFIDERGALLLPGARRIIPRISGLLEAARRQEIPVAYLTDRHRPDDREFRYWPPHAVAGTWGAEVIDELKPLPGDYIIPKRRYSAFYGTDLDIYLRELGLNKIYFTGVFTNICIYFTAVDAVTRSYEAAIFKDGVASMSEETDRFIFRQLEEVIRAELL</sequence>
<evidence type="ECO:0000256" key="1">
    <source>
        <dbReference type="ARBA" id="ARBA00022801"/>
    </source>
</evidence>
<dbReference type="PRINTS" id="PR01398">
    <property type="entry name" value="ISCHRISMTASE"/>
</dbReference>
<evidence type="ECO:0000313" key="4">
    <source>
        <dbReference type="Proteomes" id="UP000177876"/>
    </source>
</evidence>
<dbReference type="GO" id="GO:0008908">
    <property type="term" value="F:isochorismatase activity"/>
    <property type="evidence" value="ECO:0007669"/>
    <property type="project" value="InterPro"/>
</dbReference>
<protein>
    <recommendedName>
        <fullName evidence="2">Isochorismatase-like domain-containing protein</fullName>
    </recommendedName>
</protein>
<reference evidence="3 4" key="1">
    <citation type="journal article" date="2016" name="Nat. Commun.">
        <title>Thousands of microbial genomes shed light on interconnected biogeochemical processes in an aquifer system.</title>
        <authorList>
            <person name="Anantharaman K."/>
            <person name="Brown C.T."/>
            <person name="Hug L.A."/>
            <person name="Sharon I."/>
            <person name="Castelle C.J."/>
            <person name="Probst A.J."/>
            <person name="Thomas B.C."/>
            <person name="Singh A."/>
            <person name="Wilkins M.J."/>
            <person name="Karaoz U."/>
            <person name="Brodie E.L."/>
            <person name="Williams K.H."/>
            <person name="Hubbard S.S."/>
            <person name="Banfield J.F."/>
        </authorList>
    </citation>
    <scope>NUCLEOTIDE SEQUENCE [LARGE SCALE GENOMIC DNA]</scope>
</reference>
<dbReference type="InterPro" id="IPR016291">
    <property type="entry name" value="Isochorismatase"/>
</dbReference>
<dbReference type="SUPFAM" id="SSF52499">
    <property type="entry name" value="Isochorismatase-like hydrolases"/>
    <property type="match status" value="1"/>
</dbReference>
<dbReference type="AlphaFoldDB" id="A0A1F2WGE6"/>
<feature type="domain" description="Isochorismatase-like" evidence="2">
    <location>
        <begin position="9"/>
        <end position="169"/>
    </location>
</feature>
<dbReference type="Gene3D" id="3.40.50.850">
    <property type="entry name" value="Isochorismatase-like"/>
    <property type="match status" value="1"/>
</dbReference>
<organism evidence="3 4">
    <name type="scientific">Candidatus Solincola sediminis</name>
    <dbReference type="NCBI Taxonomy" id="1797199"/>
    <lineage>
        <taxon>Bacteria</taxon>
        <taxon>Bacillati</taxon>
        <taxon>Actinomycetota</taxon>
        <taxon>Candidatus Geothermincolia</taxon>
        <taxon>Candidatus Geothermincolales</taxon>
        <taxon>Candidatus Geothermincolaceae</taxon>
        <taxon>Candidatus Solincola</taxon>
    </lineage>
</organism>
<dbReference type="CDD" id="cd00431">
    <property type="entry name" value="cysteine_hydrolases"/>
    <property type="match status" value="1"/>
</dbReference>
<dbReference type="InterPro" id="IPR050272">
    <property type="entry name" value="Isochorismatase-like_hydrls"/>
</dbReference>
<comment type="caution">
    <text evidence="3">The sequence shown here is derived from an EMBL/GenBank/DDBJ whole genome shotgun (WGS) entry which is preliminary data.</text>
</comment>
<accession>A0A1F2WGE6</accession>
<dbReference type="InterPro" id="IPR000868">
    <property type="entry name" value="Isochorismatase-like_dom"/>
</dbReference>
<evidence type="ECO:0000313" key="3">
    <source>
        <dbReference type="EMBL" id="OFW55935.1"/>
    </source>
</evidence>
<proteinExistence type="predicted"/>
<dbReference type="STRING" id="1797197.A2Y75_04215"/>
<evidence type="ECO:0000259" key="2">
    <source>
        <dbReference type="Pfam" id="PF00857"/>
    </source>
</evidence>
<keyword evidence="1" id="KW-0378">Hydrolase</keyword>